<name>A0AAV1CMN3_OLDCO</name>
<keyword evidence="3" id="KW-0804">Transcription</keyword>
<evidence type="ECO:0000313" key="7">
    <source>
        <dbReference type="EMBL" id="CAI9095817.1"/>
    </source>
</evidence>
<feature type="compositionally biased region" description="Polar residues" evidence="5">
    <location>
        <begin position="166"/>
        <end position="175"/>
    </location>
</feature>
<dbReference type="GO" id="GO:0046983">
    <property type="term" value="F:protein dimerization activity"/>
    <property type="evidence" value="ECO:0007669"/>
    <property type="project" value="InterPro"/>
</dbReference>
<organism evidence="7 8">
    <name type="scientific">Oldenlandia corymbosa var. corymbosa</name>
    <dbReference type="NCBI Taxonomy" id="529605"/>
    <lineage>
        <taxon>Eukaryota</taxon>
        <taxon>Viridiplantae</taxon>
        <taxon>Streptophyta</taxon>
        <taxon>Embryophyta</taxon>
        <taxon>Tracheophyta</taxon>
        <taxon>Spermatophyta</taxon>
        <taxon>Magnoliopsida</taxon>
        <taxon>eudicotyledons</taxon>
        <taxon>Gunneridae</taxon>
        <taxon>Pentapetalae</taxon>
        <taxon>asterids</taxon>
        <taxon>lamiids</taxon>
        <taxon>Gentianales</taxon>
        <taxon>Rubiaceae</taxon>
        <taxon>Rubioideae</taxon>
        <taxon>Spermacoceae</taxon>
        <taxon>Hedyotis-Oldenlandia complex</taxon>
        <taxon>Oldenlandia</taxon>
    </lineage>
</organism>
<dbReference type="GO" id="GO:0005634">
    <property type="term" value="C:nucleus"/>
    <property type="evidence" value="ECO:0007669"/>
    <property type="project" value="UniProtKB-SubCell"/>
</dbReference>
<comment type="subcellular location">
    <subcellularLocation>
        <location evidence="1">Nucleus</location>
    </subcellularLocation>
</comment>
<proteinExistence type="predicted"/>
<dbReference type="Gene3D" id="4.10.280.10">
    <property type="entry name" value="Helix-loop-helix DNA-binding domain"/>
    <property type="match status" value="1"/>
</dbReference>
<feature type="region of interest" description="Disordered" evidence="5">
    <location>
        <begin position="1"/>
        <end position="25"/>
    </location>
</feature>
<keyword evidence="2" id="KW-0805">Transcription regulation</keyword>
<dbReference type="InterPro" id="IPR011598">
    <property type="entry name" value="bHLH_dom"/>
</dbReference>
<dbReference type="SMART" id="SM00353">
    <property type="entry name" value="HLH"/>
    <property type="match status" value="1"/>
</dbReference>
<evidence type="ECO:0000313" key="8">
    <source>
        <dbReference type="Proteomes" id="UP001161247"/>
    </source>
</evidence>
<feature type="region of interest" description="Disordered" evidence="5">
    <location>
        <begin position="234"/>
        <end position="269"/>
    </location>
</feature>
<evidence type="ECO:0000256" key="5">
    <source>
        <dbReference type="SAM" id="MobiDB-lite"/>
    </source>
</evidence>
<evidence type="ECO:0000256" key="1">
    <source>
        <dbReference type="ARBA" id="ARBA00004123"/>
    </source>
</evidence>
<dbReference type="PANTHER" id="PTHR45959:SF2">
    <property type="entry name" value="BHLH TRANSCRIPTION FACTOR"/>
    <property type="match status" value="1"/>
</dbReference>
<evidence type="ECO:0000256" key="3">
    <source>
        <dbReference type="ARBA" id="ARBA00023163"/>
    </source>
</evidence>
<dbReference type="SUPFAM" id="SSF47459">
    <property type="entry name" value="HLH, helix-loop-helix DNA-binding domain"/>
    <property type="match status" value="1"/>
</dbReference>
<dbReference type="InterPro" id="IPR036638">
    <property type="entry name" value="HLH_DNA-bd_sf"/>
</dbReference>
<protein>
    <submittedName>
        <fullName evidence="7">OLC1v1031839C1</fullName>
    </submittedName>
</protein>
<keyword evidence="8" id="KW-1185">Reference proteome</keyword>
<feature type="compositionally biased region" description="Basic and acidic residues" evidence="5">
    <location>
        <begin position="234"/>
        <end position="253"/>
    </location>
</feature>
<evidence type="ECO:0000256" key="4">
    <source>
        <dbReference type="ARBA" id="ARBA00023242"/>
    </source>
</evidence>
<sequence length="269" mass="30265">MNPLQDTWSSFSPDSFLEDDLMNSIQPDLEMNQNYSIDQPTNQYPSFPNPPEMPSSAEAPFKVTLTFTKSGNQKTILFGKPTSPTSSAPSPFISFGSLNGMAKNSTNVIKKESAETICFKKMDSSGSSSCSSSSFSEEKQQYWDVDHDDDDDDQFLGALSDKPMSVQRNTRTPLQAKSHVVAERKRREKLLKRFKDLSDLIPGLKKLDKISIINGAINILKGYEDQIKALQEELDEERRKRESVQDDAHEEKPTVCCDDDDDVEADYPK</sequence>
<dbReference type="PROSITE" id="PS50888">
    <property type="entry name" value="BHLH"/>
    <property type="match status" value="1"/>
</dbReference>
<dbReference type="InterPro" id="IPR052610">
    <property type="entry name" value="bHLH_transcription_regulator"/>
</dbReference>
<dbReference type="EMBL" id="OX459119">
    <property type="protein sequence ID" value="CAI9095817.1"/>
    <property type="molecule type" value="Genomic_DNA"/>
</dbReference>
<dbReference type="PANTHER" id="PTHR45959">
    <property type="entry name" value="BHLH TRANSCRIPTION FACTOR"/>
    <property type="match status" value="1"/>
</dbReference>
<gene>
    <name evidence="7" type="ORF">OLC1_LOCUS6707</name>
</gene>
<feature type="domain" description="BHLH" evidence="6">
    <location>
        <begin position="174"/>
        <end position="223"/>
    </location>
</feature>
<dbReference type="Pfam" id="PF00010">
    <property type="entry name" value="HLH"/>
    <property type="match status" value="1"/>
</dbReference>
<reference evidence="7" key="1">
    <citation type="submission" date="2023-03" db="EMBL/GenBank/DDBJ databases">
        <authorList>
            <person name="Julca I."/>
        </authorList>
    </citation>
    <scope>NUCLEOTIDE SEQUENCE</scope>
</reference>
<dbReference type="AlphaFoldDB" id="A0AAV1CMN3"/>
<accession>A0AAV1CMN3</accession>
<feature type="region of interest" description="Disordered" evidence="5">
    <location>
        <begin position="153"/>
        <end position="178"/>
    </location>
</feature>
<feature type="compositionally biased region" description="Polar residues" evidence="5">
    <location>
        <begin position="1"/>
        <end position="13"/>
    </location>
</feature>
<dbReference type="Proteomes" id="UP001161247">
    <property type="component" value="Chromosome 2"/>
</dbReference>
<evidence type="ECO:0000259" key="6">
    <source>
        <dbReference type="PROSITE" id="PS50888"/>
    </source>
</evidence>
<keyword evidence="4" id="KW-0539">Nucleus</keyword>
<evidence type="ECO:0000256" key="2">
    <source>
        <dbReference type="ARBA" id="ARBA00023015"/>
    </source>
</evidence>
<feature type="compositionally biased region" description="Acidic residues" evidence="5">
    <location>
        <begin position="257"/>
        <end position="269"/>
    </location>
</feature>